<name>A0A6A0AX37_9ACTN</name>
<evidence type="ECO:0000313" key="3">
    <source>
        <dbReference type="Proteomes" id="UP000484988"/>
    </source>
</evidence>
<feature type="region of interest" description="Disordered" evidence="1">
    <location>
        <begin position="1"/>
        <end position="141"/>
    </location>
</feature>
<keyword evidence="3" id="KW-1185">Reference proteome</keyword>
<evidence type="ECO:0000313" key="2">
    <source>
        <dbReference type="EMBL" id="GFH36911.1"/>
    </source>
</evidence>
<feature type="compositionally biased region" description="Low complexity" evidence="1">
    <location>
        <begin position="1"/>
        <end position="10"/>
    </location>
</feature>
<dbReference type="EMBL" id="BLLG01000007">
    <property type="protein sequence ID" value="GFH36911.1"/>
    <property type="molecule type" value="Genomic_DNA"/>
</dbReference>
<comment type="caution">
    <text evidence="2">The sequence shown here is derived from an EMBL/GenBank/DDBJ whole genome shotgun (WGS) entry which is preliminary data.</text>
</comment>
<feature type="compositionally biased region" description="Pro residues" evidence="1">
    <location>
        <begin position="126"/>
        <end position="141"/>
    </location>
</feature>
<dbReference type="AlphaFoldDB" id="A0A6A0AX37"/>
<gene>
    <name evidence="2" type="ORF">SCWH03_31440</name>
</gene>
<dbReference type="Proteomes" id="UP000484988">
    <property type="component" value="Unassembled WGS sequence"/>
</dbReference>
<sequence length="141" mass="14507">MRGRAGAVRTARARPRTEPQALPGGAGTGPWNYAPGRCTHAPAHLRTRLPAGPSARPDSGPHRSAEARPRPGTRTTPHAHGRAAPASTPYPHPYHPATATTTATATATATTATATTTATTAAQGTLPPPLFGRPLPRIRPS</sequence>
<evidence type="ECO:0000256" key="1">
    <source>
        <dbReference type="SAM" id="MobiDB-lite"/>
    </source>
</evidence>
<feature type="compositionally biased region" description="Low complexity" evidence="1">
    <location>
        <begin position="97"/>
        <end position="122"/>
    </location>
</feature>
<proteinExistence type="predicted"/>
<organism evidence="2 3">
    <name type="scientific">Streptomyces pacificus</name>
    <dbReference type="NCBI Taxonomy" id="2705029"/>
    <lineage>
        <taxon>Bacteria</taxon>
        <taxon>Bacillati</taxon>
        <taxon>Actinomycetota</taxon>
        <taxon>Actinomycetes</taxon>
        <taxon>Kitasatosporales</taxon>
        <taxon>Streptomycetaceae</taxon>
        <taxon>Streptomyces</taxon>
    </lineage>
</organism>
<protein>
    <submittedName>
        <fullName evidence="2">Uncharacterized protein</fullName>
    </submittedName>
</protein>
<feature type="compositionally biased region" description="Basic and acidic residues" evidence="1">
    <location>
        <begin position="59"/>
        <end position="69"/>
    </location>
</feature>
<reference evidence="2 3" key="1">
    <citation type="submission" date="2020-02" db="EMBL/GenBank/DDBJ databases">
        <title>Whole Genome Shotgun Sequence of Streptomyces sp. strain CWH03.</title>
        <authorList>
            <person name="Dohra H."/>
            <person name="Kodani S."/>
            <person name="Yamamura H."/>
        </authorList>
    </citation>
    <scope>NUCLEOTIDE SEQUENCE [LARGE SCALE GENOMIC DNA]</scope>
    <source>
        <strain evidence="2 3">CWH03</strain>
    </source>
</reference>
<accession>A0A6A0AX37</accession>